<organism evidence="1 2">
    <name type="scientific">Rathayibacter rathayi</name>
    <name type="common">Corynebacterium rathayi</name>
    <dbReference type="NCBI Taxonomy" id="33887"/>
    <lineage>
        <taxon>Bacteria</taxon>
        <taxon>Bacillati</taxon>
        <taxon>Actinomycetota</taxon>
        <taxon>Actinomycetes</taxon>
        <taxon>Micrococcales</taxon>
        <taxon>Microbacteriaceae</taxon>
        <taxon>Rathayibacter</taxon>
    </lineage>
</organism>
<comment type="caution">
    <text evidence="1">The sequence shown here is derived from an EMBL/GenBank/DDBJ whole genome shotgun (WGS) entry which is preliminary data.</text>
</comment>
<dbReference type="InterPro" id="IPR001544">
    <property type="entry name" value="Aminotrans_IV"/>
</dbReference>
<evidence type="ECO:0000313" key="1">
    <source>
        <dbReference type="EMBL" id="PPF15179.1"/>
    </source>
</evidence>
<sequence length="262" mass="28131">MDGERVQEWNGRGLVPVAQPPATPLAAADSWLAAADSWLVDEGRMRGLDLHRERFTHSVASAGGHPDVDLFFDAAIAALPREGRSFPRVELSGGALRLRLRPAPSLGRSVVLWTSPVDPRRTPSWKGPDIARLELLRARARAAGADEPVLLDADGAVIDGASTAILWWLGDALVVPPATSTRVRSVTARTVSVLAGALGVDVIQAPAEPESLEGREVWVANAVHGLRLATRWVDGPALAAEPGRLDVWRRRLDALRRPLPEG</sequence>
<dbReference type="InterPro" id="IPR043132">
    <property type="entry name" value="BCAT-like_C"/>
</dbReference>
<protein>
    <recommendedName>
        <fullName evidence="3">Aminotransferase class IV</fullName>
    </recommendedName>
</protein>
<dbReference type="EMBL" id="PSUL01000006">
    <property type="protein sequence ID" value="PPF15179.1"/>
    <property type="molecule type" value="Genomic_DNA"/>
</dbReference>
<accession>A0ABD6WAV6</accession>
<gene>
    <name evidence="1" type="ORF">C5C04_04655</name>
</gene>
<name>A0ABD6WAV6_RATRA</name>
<evidence type="ECO:0008006" key="3">
    <source>
        <dbReference type="Google" id="ProtNLM"/>
    </source>
</evidence>
<proteinExistence type="predicted"/>
<dbReference type="RefSeq" id="WP_104248606.1">
    <property type="nucleotide sequence ID" value="NZ_PSUD01000004.1"/>
</dbReference>
<dbReference type="AlphaFoldDB" id="A0ABD6WAV6"/>
<dbReference type="Proteomes" id="UP000237881">
    <property type="component" value="Unassembled WGS sequence"/>
</dbReference>
<dbReference type="Gene3D" id="3.20.10.10">
    <property type="entry name" value="D-amino Acid Aminotransferase, subunit A, domain 2"/>
    <property type="match status" value="1"/>
</dbReference>
<dbReference type="SUPFAM" id="SSF56752">
    <property type="entry name" value="D-aminoacid aminotransferase-like PLP-dependent enzymes"/>
    <property type="match status" value="1"/>
</dbReference>
<dbReference type="Pfam" id="PF01063">
    <property type="entry name" value="Aminotran_4"/>
    <property type="match status" value="1"/>
</dbReference>
<reference evidence="1 2" key="1">
    <citation type="submission" date="2018-02" db="EMBL/GenBank/DDBJ databases">
        <title>Bacteriophage NCPPB3778 and a type I-E CRISPR drive the evolution of the US Biological Select Agent, Rathayibacter toxicus.</title>
        <authorList>
            <person name="Davis E.W.II."/>
            <person name="Tabima J.F."/>
            <person name="Weisberg A.J."/>
            <person name="Lopes L.D."/>
            <person name="Wiseman M.S."/>
            <person name="Wiseman M.S."/>
            <person name="Pupko T."/>
            <person name="Belcher M.S."/>
            <person name="Sechler A.J."/>
            <person name="Tancos M.A."/>
            <person name="Schroeder B.K."/>
            <person name="Murray T.D."/>
            <person name="Luster D.G."/>
            <person name="Schneider W.L."/>
            <person name="Rogers E."/>
            <person name="Andreote F.D."/>
            <person name="Grunwald N.J."/>
            <person name="Putnam M.L."/>
            <person name="Chang J.H."/>
        </authorList>
    </citation>
    <scope>NUCLEOTIDE SEQUENCE [LARGE SCALE GENOMIC DNA]</scope>
    <source>
        <strain evidence="1 2">AY1I9</strain>
    </source>
</reference>
<dbReference type="InterPro" id="IPR036038">
    <property type="entry name" value="Aminotransferase-like"/>
</dbReference>
<evidence type="ECO:0000313" key="2">
    <source>
        <dbReference type="Proteomes" id="UP000237881"/>
    </source>
</evidence>